<comment type="caution">
    <text evidence="1">The sequence shown here is derived from an EMBL/GenBank/DDBJ whole genome shotgun (WGS) entry which is preliminary data.</text>
</comment>
<reference evidence="1 2" key="1">
    <citation type="submission" date="2014-05" db="EMBL/GenBank/DDBJ databases">
        <title>Draft Genome Sequence of Kitasatospora cheerisanensis KCTC 2395.</title>
        <authorList>
            <person name="Nam D.H."/>
        </authorList>
    </citation>
    <scope>NUCLEOTIDE SEQUENCE [LARGE SCALE GENOMIC DNA]</scope>
    <source>
        <strain evidence="1 2">KCTC 2395</strain>
    </source>
</reference>
<dbReference type="eggNOG" id="ENOG503206T">
    <property type="taxonomic scope" value="Bacteria"/>
</dbReference>
<dbReference type="OrthoDB" id="4228381at2"/>
<dbReference type="Proteomes" id="UP000027178">
    <property type="component" value="Unassembled WGS sequence"/>
</dbReference>
<sequence>MSLSTPVTAGLAAAVVVGAGLAGFGIYTAVDNGKPAKNEATLVVGTSTVRAEPACFNGGKAISDADLTKCAQQAAKDSEAKKLTSLDVRASDRVGVGVPKDLAEKGWYAFTGSGQNRMPIMQGATGLTYSGSVSATTLMTSDDRTMVTVAAVDQQTNEYYAVWFFNLNNQKS</sequence>
<protein>
    <recommendedName>
        <fullName evidence="3">DUF2771 domain-containing protein</fullName>
    </recommendedName>
</protein>
<evidence type="ECO:0000313" key="2">
    <source>
        <dbReference type="Proteomes" id="UP000027178"/>
    </source>
</evidence>
<proteinExistence type="predicted"/>
<dbReference type="AlphaFoldDB" id="A0A066YUV0"/>
<evidence type="ECO:0008006" key="3">
    <source>
        <dbReference type="Google" id="ProtNLM"/>
    </source>
</evidence>
<dbReference type="RefSeq" id="WP_051653275.1">
    <property type="nucleotide sequence ID" value="NZ_KK853997.1"/>
</dbReference>
<dbReference type="EMBL" id="JNBY01000094">
    <property type="protein sequence ID" value="KDN83744.1"/>
    <property type="molecule type" value="Genomic_DNA"/>
</dbReference>
<accession>A0A066YUV0</accession>
<gene>
    <name evidence="1" type="ORF">KCH_43930</name>
</gene>
<dbReference type="PATRIC" id="fig|1348663.4.peg.4236"/>
<evidence type="ECO:0000313" key="1">
    <source>
        <dbReference type="EMBL" id="KDN83744.1"/>
    </source>
</evidence>
<organism evidence="1 2">
    <name type="scientific">Kitasatospora cheerisanensis KCTC 2395</name>
    <dbReference type="NCBI Taxonomy" id="1348663"/>
    <lineage>
        <taxon>Bacteria</taxon>
        <taxon>Bacillati</taxon>
        <taxon>Actinomycetota</taxon>
        <taxon>Actinomycetes</taxon>
        <taxon>Kitasatosporales</taxon>
        <taxon>Streptomycetaceae</taxon>
        <taxon>Kitasatospora</taxon>
    </lineage>
</organism>
<keyword evidence="2" id="KW-1185">Reference proteome</keyword>
<dbReference type="HOGENOM" id="CLU_1553224_0_0_11"/>
<name>A0A066YUV0_9ACTN</name>